<protein>
    <submittedName>
        <fullName evidence="3">Putative phage terminase large subunit-like protein</fullName>
    </submittedName>
</protein>
<name>A0A316G4K9_9RHOB</name>
<dbReference type="AlphaFoldDB" id="A0A316G4K9"/>
<sequence>MATNSEMNAVLRQDFPAFVEKVFHTLNPGQEYLHNWHIDAITWLLSCVMNGETKRVMVNVPPRTLKSMIISIAWPAFVLGHDPTMQIFVVSHSLDLAEEHHAAFRTVIESVWYTDAFPTMVPKADKDTALMLKTSEGGFRKAYSVGSKITGLGADIMILDDTLDASDALNEAACAKVNHWIANVLMGRFNKGSEGIIVLVMQRLAMNDPAAFLRQLEPWNMLSLPAKAEVDQSIPIGPDATYQYVKGELLHPELLPAEFLEQRKVAMGTAGYSAQYLQAPLPAGGGYIDVSLFQRHSEFPKVWDARFLSIDAASGSDSGSYSVIQVWQISDGRLYLVASGRGRWSFPNLKKAAIAAFDEFDADFYLIELASSGRALAEELWEYYPREVRRAVVQWFKPTESKEIRMDRAMVAMEDGRVFLPMKASWLQDLIEELQAFPNGEYDDQVDALSQAVWFFAHPYKRSRHNPRNRSRVIGRW</sequence>
<evidence type="ECO:0000313" key="3">
    <source>
        <dbReference type="EMBL" id="PWK54710.1"/>
    </source>
</evidence>
<keyword evidence="4" id="KW-1185">Reference proteome</keyword>
<evidence type="ECO:0000259" key="2">
    <source>
        <dbReference type="Pfam" id="PF17289"/>
    </source>
</evidence>
<dbReference type="Gene3D" id="3.30.420.240">
    <property type="match status" value="1"/>
</dbReference>
<evidence type="ECO:0000313" key="4">
    <source>
        <dbReference type="Proteomes" id="UP000245390"/>
    </source>
</evidence>
<dbReference type="Proteomes" id="UP000245390">
    <property type="component" value="Unassembled WGS sequence"/>
</dbReference>
<dbReference type="EMBL" id="QGGV01000010">
    <property type="protein sequence ID" value="PWK54710.1"/>
    <property type="molecule type" value="Genomic_DNA"/>
</dbReference>
<gene>
    <name evidence="3" type="ORF">C8D95_1101</name>
</gene>
<organism evidence="3 4">
    <name type="scientific">Silicimonas algicola</name>
    <dbReference type="NCBI Taxonomy" id="1826607"/>
    <lineage>
        <taxon>Bacteria</taxon>
        <taxon>Pseudomonadati</taxon>
        <taxon>Pseudomonadota</taxon>
        <taxon>Alphaproteobacteria</taxon>
        <taxon>Rhodobacterales</taxon>
        <taxon>Paracoccaceae</taxon>
    </lineage>
</organism>
<feature type="domain" description="Terminase large subunit gp17-like C-terminal" evidence="2">
    <location>
        <begin position="310"/>
        <end position="453"/>
    </location>
</feature>
<accession>A0A316G4K9</accession>
<dbReference type="InterPro" id="IPR027417">
    <property type="entry name" value="P-loop_NTPase"/>
</dbReference>
<evidence type="ECO:0000256" key="1">
    <source>
        <dbReference type="ARBA" id="ARBA00022612"/>
    </source>
</evidence>
<keyword evidence="1" id="KW-1188">Viral release from host cell</keyword>
<comment type="caution">
    <text evidence="3">The sequence shown here is derived from an EMBL/GenBank/DDBJ whole genome shotgun (WGS) entry which is preliminary data.</text>
</comment>
<proteinExistence type="predicted"/>
<reference evidence="3 4" key="1">
    <citation type="submission" date="2018-05" db="EMBL/GenBank/DDBJ databases">
        <title>Genomic Encyclopedia of Type Strains, Phase IV (KMG-IV): sequencing the most valuable type-strain genomes for metagenomic binning, comparative biology and taxonomic classification.</title>
        <authorList>
            <person name="Goeker M."/>
        </authorList>
    </citation>
    <scope>NUCLEOTIDE SEQUENCE [LARGE SCALE GENOMIC DNA]</scope>
    <source>
        <strain evidence="3 4">DSM 103371</strain>
    </source>
</reference>
<dbReference type="NCBIfam" id="TIGR01630">
    <property type="entry name" value="psiM2_ORF9"/>
    <property type="match status" value="1"/>
</dbReference>
<dbReference type="Pfam" id="PF17289">
    <property type="entry name" value="Terminase_6C"/>
    <property type="match status" value="1"/>
</dbReference>
<dbReference type="InterPro" id="IPR035421">
    <property type="entry name" value="Terminase_6C"/>
</dbReference>
<dbReference type="InterPro" id="IPR006517">
    <property type="entry name" value="Phage_terminase_lsu-like_C"/>
</dbReference>
<dbReference type="Gene3D" id="3.40.50.300">
    <property type="entry name" value="P-loop containing nucleotide triphosphate hydrolases"/>
    <property type="match status" value="1"/>
</dbReference>